<protein>
    <submittedName>
        <fullName evidence="3">Phage baseplate assembly protein V</fullName>
    </submittedName>
</protein>
<evidence type="ECO:0000313" key="4">
    <source>
        <dbReference type="Proteomes" id="UP001293718"/>
    </source>
</evidence>
<dbReference type="Pfam" id="PF04717">
    <property type="entry name" value="Phage_base_V"/>
    <property type="match status" value="1"/>
</dbReference>
<dbReference type="Gene3D" id="6.20.150.10">
    <property type="match status" value="1"/>
</dbReference>
<feature type="domain" description="Gp5/Type VI secretion system Vgr protein OB-fold" evidence="1">
    <location>
        <begin position="19"/>
        <end position="83"/>
    </location>
</feature>
<dbReference type="Pfam" id="PF18946">
    <property type="entry name" value="Apex"/>
    <property type="match status" value="1"/>
</dbReference>
<dbReference type="InterPro" id="IPR037026">
    <property type="entry name" value="Vgr_OB-fold_dom_sf"/>
</dbReference>
<name>A0ABU5IDU2_9BURK</name>
<feature type="domain" description="Gp138-like beta-helical trimerization" evidence="2">
    <location>
        <begin position="101"/>
        <end position="169"/>
    </location>
</feature>
<dbReference type="InterPro" id="IPR054122">
    <property type="entry name" value="Gp138-like_C"/>
</dbReference>
<dbReference type="InterPro" id="IPR006531">
    <property type="entry name" value="Gp5/Vgr_OB"/>
</dbReference>
<comment type="caution">
    <text evidence="3">The sequence shown here is derived from an EMBL/GenBank/DDBJ whole genome shotgun (WGS) entry which is preliminary data.</text>
</comment>
<dbReference type="Gene3D" id="2.40.50.230">
    <property type="entry name" value="Gp5 N-terminal domain"/>
    <property type="match status" value="1"/>
</dbReference>
<keyword evidence="4" id="KW-1185">Reference proteome</keyword>
<organism evidence="3 4">
    <name type="scientific">Azohydromonas lata</name>
    <dbReference type="NCBI Taxonomy" id="45677"/>
    <lineage>
        <taxon>Bacteria</taxon>
        <taxon>Pseudomonadati</taxon>
        <taxon>Pseudomonadota</taxon>
        <taxon>Betaproteobacteria</taxon>
        <taxon>Burkholderiales</taxon>
        <taxon>Sphaerotilaceae</taxon>
        <taxon>Azohydromonas</taxon>
    </lineage>
</organism>
<reference evidence="3 4" key="1">
    <citation type="submission" date="2023-11" db="EMBL/GenBank/DDBJ databases">
        <title>Draft genome of Azohydromonas lata strain H1 (DSM1123), a polyhydroxyalkanoate producer.</title>
        <authorList>
            <person name="Traversa D."/>
            <person name="D'Addabbo P."/>
            <person name="Pazzani C."/>
            <person name="Manzari C."/>
            <person name="Chiara M."/>
            <person name="Scrascia M."/>
        </authorList>
    </citation>
    <scope>NUCLEOTIDE SEQUENCE [LARGE SCALE GENOMIC DNA]</scope>
    <source>
        <strain evidence="3 4">H1</strain>
    </source>
</reference>
<evidence type="ECO:0000259" key="2">
    <source>
        <dbReference type="Pfam" id="PF21930"/>
    </source>
</evidence>
<dbReference type="InterPro" id="IPR013046">
    <property type="entry name" value="GpV/Gp45"/>
</dbReference>
<evidence type="ECO:0000313" key="3">
    <source>
        <dbReference type="EMBL" id="MDZ5456999.1"/>
    </source>
</evidence>
<sequence length="218" mass="22003">MVAASFAEQSRLLLNLIRLGTIAEVDHGGTRCRVRSGQLLTAWLPWVTLRAGTTCTWSPPTVGEQGLLLAPGGDLAAAIVLLGINSDAHPAPSDDPDVTTTHYPDGAVTSYDHAAHALSVTLPAGGTVDLTAPGSVTVHSPSITLDAEQTTCTGQMLVQGLFTYQAGMAGSGSAGRGAAAVIQGTVETTNDVIANGISLTGHTHTGVRAGGESSGGPQ</sequence>
<dbReference type="InterPro" id="IPR044033">
    <property type="entry name" value="GpV-like_apex"/>
</dbReference>
<proteinExistence type="predicted"/>
<evidence type="ECO:0000259" key="1">
    <source>
        <dbReference type="Pfam" id="PF04717"/>
    </source>
</evidence>
<dbReference type="Proteomes" id="UP001293718">
    <property type="component" value="Unassembled WGS sequence"/>
</dbReference>
<dbReference type="Pfam" id="PF21930">
    <property type="entry name" value="Gp138_C"/>
    <property type="match status" value="1"/>
</dbReference>
<gene>
    <name evidence="3" type="ORF">SM757_10505</name>
</gene>
<dbReference type="EMBL" id="JAXOJX010000013">
    <property type="protein sequence ID" value="MDZ5456999.1"/>
    <property type="molecule type" value="Genomic_DNA"/>
</dbReference>
<dbReference type="RefSeq" id="WP_322465426.1">
    <property type="nucleotide sequence ID" value="NZ_JAXOJX010000013.1"/>
</dbReference>
<dbReference type="NCBIfam" id="TIGR01644">
    <property type="entry name" value="phage_P2_V"/>
    <property type="match status" value="1"/>
</dbReference>
<accession>A0ABU5IDU2</accession>